<evidence type="ECO:0000256" key="5">
    <source>
        <dbReference type="ARBA" id="ARBA00022691"/>
    </source>
</evidence>
<feature type="binding site" evidence="7 8">
    <location>
        <position position="52"/>
    </location>
    <ligand>
        <name>S-adenosyl-L-methionine</name>
        <dbReference type="ChEBI" id="CHEBI:59789"/>
    </ligand>
</feature>
<dbReference type="InterPro" id="IPR001737">
    <property type="entry name" value="KsgA/Erm"/>
</dbReference>
<evidence type="ECO:0000256" key="2">
    <source>
        <dbReference type="ARBA" id="ARBA00022552"/>
    </source>
</evidence>
<dbReference type="Proteomes" id="UP000013015">
    <property type="component" value="Unassembled WGS sequence"/>
</dbReference>
<dbReference type="InterPro" id="IPR023165">
    <property type="entry name" value="rRNA_Ade_diMease-like_C"/>
</dbReference>
<dbReference type="InterPro" id="IPR020596">
    <property type="entry name" value="rRNA_Ade_Mease_Trfase_CS"/>
</dbReference>
<dbReference type="PANTHER" id="PTHR11727:SF7">
    <property type="entry name" value="DIMETHYLADENOSINE TRANSFERASE-RELATED"/>
    <property type="match status" value="1"/>
</dbReference>
<evidence type="ECO:0000256" key="1">
    <source>
        <dbReference type="ARBA" id="ARBA00022490"/>
    </source>
</evidence>
<keyword evidence="5 7" id="KW-0949">S-adenosyl-L-methionine</keyword>
<gene>
    <name evidence="7" type="primary">rsmA</name>
    <name evidence="7" type="synonym">ksgA</name>
    <name evidence="11" type="ORF">HMPREF9004_1907</name>
</gene>
<evidence type="ECO:0000313" key="12">
    <source>
        <dbReference type="Proteomes" id="UP000013015"/>
    </source>
</evidence>
<dbReference type="SUPFAM" id="SSF53335">
    <property type="entry name" value="S-adenosyl-L-methionine-dependent methyltransferases"/>
    <property type="match status" value="1"/>
</dbReference>
<dbReference type="PROSITE" id="PS51689">
    <property type="entry name" value="SAM_RNA_A_N6_MT"/>
    <property type="match status" value="1"/>
</dbReference>
<evidence type="ECO:0000259" key="10">
    <source>
        <dbReference type="SMART" id="SM00650"/>
    </source>
</evidence>
<dbReference type="PROSITE" id="PS01131">
    <property type="entry name" value="RRNA_A_DIMETH"/>
    <property type="match status" value="1"/>
</dbReference>
<dbReference type="HOGENOM" id="CLU_041220_1_1_11"/>
<evidence type="ECO:0000256" key="3">
    <source>
        <dbReference type="ARBA" id="ARBA00022603"/>
    </source>
</evidence>
<dbReference type="CDD" id="cd02440">
    <property type="entry name" value="AdoMet_MTases"/>
    <property type="match status" value="1"/>
</dbReference>
<keyword evidence="12" id="KW-1185">Reference proteome</keyword>
<evidence type="ECO:0000313" key="11">
    <source>
        <dbReference type="EMBL" id="ENO17365.1"/>
    </source>
</evidence>
<comment type="subcellular location">
    <subcellularLocation>
        <location evidence="7">Cytoplasm</location>
    </subcellularLocation>
</comment>
<dbReference type="PATRIC" id="fig|888050.3.peg.1826"/>
<evidence type="ECO:0000256" key="9">
    <source>
        <dbReference type="SAM" id="MobiDB-lite"/>
    </source>
</evidence>
<feature type="region of interest" description="Disordered" evidence="9">
    <location>
        <begin position="1"/>
        <end position="25"/>
    </location>
</feature>
<keyword evidence="3 7" id="KW-0489">Methyltransferase</keyword>
<dbReference type="SMART" id="SM00650">
    <property type="entry name" value="rADc"/>
    <property type="match status" value="1"/>
</dbReference>
<dbReference type="Gene3D" id="3.40.50.150">
    <property type="entry name" value="Vaccinia Virus protein VP39"/>
    <property type="match status" value="1"/>
</dbReference>
<dbReference type="STRING" id="888050.HMPREF9004_1907"/>
<protein>
    <recommendedName>
        <fullName evidence="7">Ribosomal RNA small subunit methyltransferase A</fullName>
        <ecNumber evidence="7">2.1.1.182</ecNumber>
    </recommendedName>
    <alternativeName>
        <fullName evidence="7">16S rRNA (adenine(1518)-N(6)/adenine(1519)-N(6))-dimethyltransferase</fullName>
    </alternativeName>
    <alternativeName>
        <fullName evidence="7">16S rRNA dimethyladenosine transferase</fullName>
    </alternativeName>
    <alternativeName>
        <fullName evidence="7">16S rRNA dimethylase</fullName>
    </alternativeName>
    <alternativeName>
        <fullName evidence="7">S-adenosylmethionine-6-N', N'-adenosyl(rRNA) dimethyltransferase</fullName>
    </alternativeName>
</protein>
<organism evidence="11 12">
    <name type="scientific">Schaalia cardiffensis F0333</name>
    <dbReference type="NCBI Taxonomy" id="888050"/>
    <lineage>
        <taxon>Bacteria</taxon>
        <taxon>Bacillati</taxon>
        <taxon>Actinomycetota</taxon>
        <taxon>Actinomycetes</taxon>
        <taxon>Actinomycetales</taxon>
        <taxon>Actinomycetaceae</taxon>
        <taxon>Schaalia</taxon>
    </lineage>
</organism>
<dbReference type="HAMAP" id="MF_00607">
    <property type="entry name" value="16SrRNA_methyltr_A"/>
    <property type="match status" value="1"/>
</dbReference>
<feature type="binding site" evidence="7 8">
    <location>
        <position position="153"/>
    </location>
    <ligand>
        <name>S-adenosyl-L-methionine</name>
        <dbReference type="ChEBI" id="CHEBI:59789"/>
    </ligand>
</feature>
<accession>N6W4A6</accession>
<dbReference type="RefSeq" id="WP_005964952.1">
    <property type="nucleotide sequence ID" value="NZ_CP040505.1"/>
</dbReference>
<dbReference type="NCBIfam" id="TIGR00755">
    <property type="entry name" value="ksgA"/>
    <property type="match status" value="1"/>
</dbReference>
<dbReference type="eggNOG" id="COG0030">
    <property type="taxonomic scope" value="Bacteria"/>
</dbReference>
<dbReference type="GO" id="GO:0003723">
    <property type="term" value="F:RNA binding"/>
    <property type="evidence" value="ECO:0007669"/>
    <property type="project" value="UniProtKB-UniRule"/>
</dbReference>
<dbReference type="InterPro" id="IPR029063">
    <property type="entry name" value="SAM-dependent_MTases_sf"/>
</dbReference>
<keyword evidence="4 7" id="KW-0808">Transferase</keyword>
<dbReference type="InterPro" id="IPR011530">
    <property type="entry name" value="rRNA_adenine_dimethylase"/>
</dbReference>
<dbReference type="FunFam" id="3.40.50.150:FF:000023">
    <property type="entry name" value="Ribosomal RNA small subunit methyltransferase A"/>
    <property type="match status" value="1"/>
</dbReference>
<feature type="region of interest" description="Disordered" evidence="9">
    <location>
        <begin position="321"/>
        <end position="360"/>
    </location>
</feature>
<name>N6W4A6_9ACTO</name>
<dbReference type="Gene3D" id="1.10.8.100">
    <property type="entry name" value="Ribosomal RNA adenine dimethylase-like, domain 2"/>
    <property type="match status" value="1"/>
</dbReference>
<comment type="function">
    <text evidence="7">Specifically dimethylates two adjacent adenosines (A1518 and A1519) in the loop of a conserved hairpin near the 3'-end of 16S rRNA in the 30S particle. May play a critical role in biogenesis of 30S subunits.</text>
</comment>
<evidence type="ECO:0000256" key="8">
    <source>
        <dbReference type="PROSITE-ProRule" id="PRU01026"/>
    </source>
</evidence>
<dbReference type="AlphaFoldDB" id="N6W4A6"/>
<dbReference type="GO" id="GO:0005829">
    <property type="term" value="C:cytosol"/>
    <property type="evidence" value="ECO:0007669"/>
    <property type="project" value="TreeGrafter"/>
</dbReference>
<feature type="binding site" evidence="7 8">
    <location>
        <position position="100"/>
    </location>
    <ligand>
        <name>S-adenosyl-L-methionine</name>
        <dbReference type="ChEBI" id="CHEBI:59789"/>
    </ligand>
</feature>
<comment type="similarity">
    <text evidence="7">Belongs to the class I-like SAM-binding methyltransferase superfamily. rRNA adenine N(6)-methyltransferase family. RsmA subfamily.</text>
</comment>
<comment type="caution">
    <text evidence="11">The sequence shown here is derived from an EMBL/GenBank/DDBJ whole genome shotgun (WGS) entry which is preliminary data.</text>
</comment>
<sequence length="360" mass="38471">MTRSHTRTRGHRLDPSLPEGALPSDSGLLGPLEVKAIANALGIRPTKVLGQNFVHDAGTVRRIVRAGGVQAGDEVVEVGPGLGSLTLAILERGARVRAVEIDPVLARALPETIRSRMPEAAERFHVVLNDATKVKGLDDFGVDWPAPTKLVANLPYNVAVPVLLAMLESFPSLSDVLVMVQSEVADRLAASPGSRVYGVPSVKAAWYGTAERAGTIGRSVFWPVPNVDSALVRLRRAGEPRGEERLRRATFEVCDVAFGQRRKTLRAALKTWAGSAQGAEALLERADIDPSARGETLSIEHFVALGRALIELREAGVLIERVDPRSGESPRPSNEAKTTQSTSSTLLDSPASDSEAVDNA</sequence>
<evidence type="ECO:0000256" key="6">
    <source>
        <dbReference type="ARBA" id="ARBA00022884"/>
    </source>
</evidence>
<evidence type="ECO:0000256" key="4">
    <source>
        <dbReference type="ARBA" id="ARBA00022679"/>
    </source>
</evidence>
<proteinExistence type="inferred from homology"/>
<reference evidence="11 12" key="1">
    <citation type="submission" date="2013-03" db="EMBL/GenBank/DDBJ databases">
        <title>Reference genome for the Human Microbiome Project.</title>
        <authorList>
            <person name="Aqrawi P."/>
            <person name="Ayvaz T."/>
            <person name="Bess C."/>
            <person name="Blankenburg K."/>
            <person name="Coyle M."/>
            <person name="Deng J."/>
            <person name="Forbes L."/>
            <person name="Fowler G."/>
            <person name="Francisco L."/>
            <person name="Fu Q."/>
            <person name="Gibbs R."/>
            <person name="Gross S."/>
            <person name="Gubbala S."/>
            <person name="Hale W."/>
            <person name="Hemphill L."/>
            <person name="Highlander S."/>
            <person name="Hirani K."/>
            <person name="Jackson L."/>
            <person name="Jakkamsetti A."/>
            <person name="Javaid M."/>
            <person name="Jayaseelan J.C."/>
            <person name="Jiang H."/>
            <person name="Joshi V."/>
            <person name="Korchina V."/>
            <person name="Kovar C."/>
            <person name="Lara F."/>
            <person name="Lee S."/>
            <person name="Liu Y."/>
            <person name="Mata R."/>
            <person name="Mathew T."/>
            <person name="Munidasa M."/>
            <person name="Muzny D."/>
            <person name="Nazareth L."/>
            <person name="Ngo R."/>
            <person name="Nguyen L."/>
            <person name="Nguyen N."/>
            <person name="Okwuonu G."/>
            <person name="Ongeri F."/>
            <person name="Palculict T."/>
            <person name="Patil S."/>
            <person name="Petrosino J."/>
            <person name="Pham C."/>
            <person name="Pham P."/>
            <person name="Pu L.-L."/>
            <person name="Qin X."/>
            <person name="Qu J."/>
            <person name="Reid J."/>
            <person name="Ross M."/>
            <person name="Ruth R."/>
            <person name="Saada N."/>
            <person name="San Lucas F."/>
            <person name="Santibanez J."/>
            <person name="Shang Y."/>
            <person name="Simmons D."/>
            <person name="Song X.-Z."/>
            <person name="Tang L.-Y."/>
            <person name="Thornton R."/>
            <person name="Warren J."/>
            <person name="Weissenberger G."/>
            <person name="Wilczek-Boney K."/>
            <person name="Worley K."/>
            <person name="Youmans B."/>
            <person name="Zhang J."/>
            <person name="Zhang L."/>
            <person name="Zhao Z."/>
            <person name="Zhou C."/>
            <person name="Zhu D."/>
            <person name="Zhu Y."/>
        </authorList>
    </citation>
    <scope>NUCLEOTIDE SEQUENCE [LARGE SCALE GENOMIC DNA]</scope>
    <source>
        <strain evidence="11 12">F0333</strain>
    </source>
</reference>
<keyword evidence="2 7" id="KW-0698">rRNA processing</keyword>
<feature type="binding site" evidence="7 8">
    <location>
        <position position="54"/>
    </location>
    <ligand>
        <name>S-adenosyl-L-methionine</name>
        <dbReference type="ChEBI" id="CHEBI:59789"/>
    </ligand>
</feature>
<dbReference type="PANTHER" id="PTHR11727">
    <property type="entry name" value="DIMETHYLADENOSINE TRANSFERASE"/>
    <property type="match status" value="1"/>
</dbReference>
<feature type="domain" description="Ribosomal RNA adenine methylase transferase N-terminal" evidence="10">
    <location>
        <begin position="59"/>
        <end position="238"/>
    </location>
</feature>
<dbReference type="OrthoDB" id="9814755at2"/>
<evidence type="ECO:0000256" key="7">
    <source>
        <dbReference type="HAMAP-Rule" id="MF_00607"/>
    </source>
</evidence>
<feature type="binding site" evidence="7 8">
    <location>
        <position position="79"/>
    </location>
    <ligand>
        <name>S-adenosyl-L-methionine</name>
        <dbReference type="ChEBI" id="CHEBI:59789"/>
    </ligand>
</feature>
<dbReference type="EC" id="2.1.1.182" evidence="7"/>
<feature type="compositionally biased region" description="Basic residues" evidence="9">
    <location>
        <begin position="1"/>
        <end position="10"/>
    </location>
</feature>
<keyword evidence="6 7" id="KW-0694">RNA-binding</keyword>
<dbReference type="Pfam" id="PF00398">
    <property type="entry name" value="RrnaAD"/>
    <property type="match status" value="1"/>
</dbReference>
<feature type="compositionally biased region" description="Low complexity" evidence="9">
    <location>
        <begin position="338"/>
        <end position="349"/>
    </location>
</feature>
<comment type="catalytic activity">
    <reaction evidence="7">
        <text>adenosine(1518)/adenosine(1519) in 16S rRNA + 4 S-adenosyl-L-methionine = N(6)-dimethyladenosine(1518)/N(6)-dimethyladenosine(1519) in 16S rRNA + 4 S-adenosyl-L-homocysteine + 4 H(+)</text>
        <dbReference type="Rhea" id="RHEA:19609"/>
        <dbReference type="Rhea" id="RHEA-COMP:10232"/>
        <dbReference type="Rhea" id="RHEA-COMP:10233"/>
        <dbReference type="ChEBI" id="CHEBI:15378"/>
        <dbReference type="ChEBI" id="CHEBI:57856"/>
        <dbReference type="ChEBI" id="CHEBI:59789"/>
        <dbReference type="ChEBI" id="CHEBI:74411"/>
        <dbReference type="ChEBI" id="CHEBI:74493"/>
        <dbReference type="EC" id="2.1.1.182"/>
    </reaction>
</comment>
<dbReference type="InterPro" id="IPR020598">
    <property type="entry name" value="rRNA_Ade_methylase_Trfase_N"/>
</dbReference>
<dbReference type="GO" id="GO:0052908">
    <property type="term" value="F:16S rRNA (adenine(1518)-N(6)/adenine(1519)-N(6))-dimethyltransferase activity"/>
    <property type="evidence" value="ECO:0007669"/>
    <property type="project" value="UniProtKB-EC"/>
</dbReference>
<feature type="binding site" evidence="7 8">
    <location>
        <position position="130"/>
    </location>
    <ligand>
        <name>S-adenosyl-L-methionine</name>
        <dbReference type="ChEBI" id="CHEBI:59789"/>
    </ligand>
</feature>
<keyword evidence="1 7" id="KW-0963">Cytoplasm</keyword>
<dbReference type="EMBL" id="AQHZ01000029">
    <property type="protein sequence ID" value="ENO17365.1"/>
    <property type="molecule type" value="Genomic_DNA"/>
</dbReference>